<evidence type="ECO:0000313" key="2">
    <source>
        <dbReference type="Proteomes" id="UP000249177"/>
    </source>
</evidence>
<protein>
    <submittedName>
        <fullName evidence="1">Uncharacterized protein</fullName>
    </submittedName>
</protein>
<dbReference type="InterPro" id="IPR029068">
    <property type="entry name" value="Glyas_Bleomycin-R_OHBP_Dase"/>
</dbReference>
<reference evidence="1 2" key="1">
    <citation type="submission" date="2018-06" db="EMBL/GenBank/DDBJ databases">
        <title>Flavobacterium sp IMCC34762, genome.</title>
        <authorList>
            <person name="Joung Y."/>
            <person name="Cho J."/>
            <person name="Song J."/>
        </authorList>
    </citation>
    <scope>NUCLEOTIDE SEQUENCE [LARGE SCALE GENOMIC DNA]</scope>
    <source>
        <strain evidence="1 2">IMCC34762</strain>
    </source>
</reference>
<name>A0A2W7UJL2_9FLAO</name>
<organism evidence="1 2">
    <name type="scientific">Flavobacterium aquariorum</name>
    <dbReference type="NCBI Taxonomy" id="2217670"/>
    <lineage>
        <taxon>Bacteria</taxon>
        <taxon>Pseudomonadati</taxon>
        <taxon>Bacteroidota</taxon>
        <taxon>Flavobacteriia</taxon>
        <taxon>Flavobacteriales</taxon>
        <taxon>Flavobacteriaceae</taxon>
        <taxon>Flavobacterium</taxon>
    </lineage>
</organism>
<dbReference type="Proteomes" id="UP000249177">
    <property type="component" value="Unassembled WGS sequence"/>
</dbReference>
<dbReference type="Gene3D" id="3.10.180.10">
    <property type="entry name" value="2,3-Dihydroxybiphenyl 1,2-Dioxygenase, domain 1"/>
    <property type="match status" value="1"/>
</dbReference>
<accession>A0A2W7UJL2</accession>
<dbReference type="AlphaFoldDB" id="A0A2W7UJL2"/>
<gene>
    <name evidence="1" type="ORF">DOS84_09200</name>
</gene>
<evidence type="ECO:0000313" key="1">
    <source>
        <dbReference type="EMBL" id="PZX93585.1"/>
    </source>
</evidence>
<dbReference type="EMBL" id="QKXH01000005">
    <property type="protein sequence ID" value="PZX93585.1"/>
    <property type="molecule type" value="Genomic_DNA"/>
</dbReference>
<comment type="caution">
    <text evidence="1">The sequence shown here is derived from an EMBL/GenBank/DDBJ whole genome shotgun (WGS) entry which is preliminary data.</text>
</comment>
<proteinExistence type="predicted"/>
<sequence>MPKNEFNLRIFVILCKNETQIFLDFSVKELKKSLQFFTELVLLLDPKFTNDKGACIIIGTKVLPLRR</sequence>
<keyword evidence="2" id="KW-1185">Reference proteome</keyword>